<accession>A0A4R5NKX5</accession>
<evidence type="ECO:0000313" key="1">
    <source>
        <dbReference type="EMBL" id="TDG75312.1"/>
    </source>
</evidence>
<reference evidence="1 2" key="1">
    <citation type="journal article" date="2019" name="Appl. Microbiol. Biotechnol.">
        <title>Uncovering carbohydrate metabolism through a genotype-phenotype association study of 56 lactic acid bacteria genomes.</title>
        <authorList>
            <person name="Buron-Moles G."/>
            <person name="Chailyan A."/>
            <person name="Dolejs I."/>
            <person name="Forster J."/>
            <person name="Miks M.H."/>
        </authorList>
    </citation>
    <scope>NUCLEOTIDE SEQUENCE [LARGE SCALE GENOMIC DNA]</scope>
    <source>
        <strain evidence="1 2">ATCC 4005</strain>
    </source>
</reference>
<proteinExistence type="predicted"/>
<protein>
    <submittedName>
        <fullName evidence="1">Uncharacterized protein</fullName>
    </submittedName>
</protein>
<dbReference type="AlphaFoldDB" id="A0A4R5NKX5"/>
<dbReference type="EMBL" id="PUFP01000066">
    <property type="protein sequence ID" value="TDG75312.1"/>
    <property type="molecule type" value="Genomic_DNA"/>
</dbReference>
<name>A0A4R5NKX5_LENBU</name>
<sequence length="50" mass="5699">MNFERKMIDFDLSTICGVVSAFAMLFSSLNNGELLYKEMLHHEVIVIGFS</sequence>
<evidence type="ECO:0000313" key="2">
    <source>
        <dbReference type="Proteomes" id="UP000295181"/>
    </source>
</evidence>
<comment type="caution">
    <text evidence="1">The sequence shown here is derived from an EMBL/GenBank/DDBJ whole genome shotgun (WGS) entry which is preliminary data.</text>
</comment>
<gene>
    <name evidence="1" type="ORF">C5L32_002386</name>
</gene>
<dbReference type="Proteomes" id="UP000295181">
    <property type="component" value="Unassembled WGS sequence"/>
</dbReference>
<organism evidence="1 2">
    <name type="scientific">Lentilactobacillus buchneri DSM 20057</name>
    <dbReference type="NCBI Taxonomy" id="1423728"/>
    <lineage>
        <taxon>Bacteria</taxon>
        <taxon>Bacillati</taxon>
        <taxon>Bacillota</taxon>
        <taxon>Bacilli</taxon>
        <taxon>Lactobacillales</taxon>
        <taxon>Lactobacillaceae</taxon>
        <taxon>Lentilactobacillus</taxon>
    </lineage>
</organism>